<keyword evidence="2" id="KW-1185">Reference proteome</keyword>
<evidence type="ECO:0000313" key="1">
    <source>
        <dbReference type="EMBL" id="PWK29177.1"/>
    </source>
</evidence>
<accession>A0A316EH99</accession>
<evidence type="ECO:0000313" key="2">
    <source>
        <dbReference type="Proteomes" id="UP000245489"/>
    </source>
</evidence>
<proteinExistence type="predicted"/>
<protein>
    <submittedName>
        <fullName evidence="1">Uncharacterized protein</fullName>
    </submittedName>
</protein>
<dbReference type="EMBL" id="QGGO01000001">
    <property type="protein sequence ID" value="PWK29177.1"/>
    <property type="molecule type" value="Genomic_DNA"/>
</dbReference>
<dbReference type="Proteomes" id="UP000245489">
    <property type="component" value="Unassembled WGS sequence"/>
</dbReference>
<organism evidence="1 2">
    <name type="scientific">Arcicella aurantiaca</name>
    <dbReference type="NCBI Taxonomy" id="591202"/>
    <lineage>
        <taxon>Bacteria</taxon>
        <taxon>Pseudomonadati</taxon>
        <taxon>Bacteroidota</taxon>
        <taxon>Cytophagia</taxon>
        <taxon>Cytophagales</taxon>
        <taxon>Flectobacillaceae</taxon>
        <taxon>Arcicella</taxon>
    </lineage>
</organism>
<sequence>MKNFEEILQKLVDEQEFLKSIQGRIVDNYDIMMQNQQQNADNHEMVIQNQTTIIRNQEIIVNNQMNIVRNQKQIAQNQVTLDVIQQTQTHLLNMVKKMTGDEEPLTETKAFVENIRKLSEESRKGQNLNESSTL</sequence>
<name>A0A316EH99_9BACT</name>
<dbReference type="AlphaFoldDB" id="A0A316EH99"/>
<dbReference type="RefSeq" id="WP_109740815.1">
    <property type="nucleotide sequence ID" value="NZ_QGGO01000001.1"/>
</dbReference>
<gene>
    <name evidence="1" type="ORF">LV89_00015</name>
</gene>
<comment type="caution">
    <text evidence="1">The sequence shown here is derived from an EMBL/GenBank/DDBJ whole genome shotgun (WGS) entry which is preliminary data.</text>
</comment>
<reference evidence="1 2" key="1">
    <citation type="submission" date="2018-05" db="EMBL/GenBank/DDBJ databases">
        <title>Genomic Encyclopedia of Archaeal and Bacterial Type Strains, Phase II (KMG-II): from individual species to whole genera.</title>
        <authorList>
            <person name="Goeker M."/>
        </authorList>
    </citation>
    <scope>NUCLEOTIDE SEQUENCE [LARGE SCALE GENOMIC DNA]</scope>
    <source>
        <strain evidence="1 2">DSM 22214</strain>
    </source>
</reference>